<dbReference type="EMBL" id="FOZP01000001">
    <property type="protein sequence ID" value="SFS30569.1"/>
    <property type="molecule type" value="Genomic_DNA"/>
</dbReference>
<dbReference type="AlphaFoldDB" id="A0A1I6NRN5"/>
<sequence length="68" mass="8068">MKLTKDEARVLAQAMRIAKYEMNTLSFNVFDKFTELEDKLEKFGKDKRRIGRTSQDDFNDCLKRFAKS</sequence>
<evidence type="ECO:0000313" key="2">
    <source>
        <dbReference type="Proteomes" id="UP000199312"/>
    </source>
</evidence>
<gene>
    <name evidence="1" type="ORF">SAMN04488006_0453</name>
</gene>
<keyword evidence="2" id="KW-1185">Reference proteome</keyword>
<proteinExistence type="predicted"/>
<reference evidence="2" key="1">
    <citation type="submission" date="2016-10" db="EMBL/GenBank/DDBJ databases">
        <authorList>
            <person name="Varghese N."/>
            <person name="Submissions S."/>
        </authorList>
    </citation>
    <scope>NUCLEOTIDE SEQUENCE [LARGE SCALE GENOMIC DNA]</scope>
    <source>
        <strain evidence="2">DSM 24450</strain>
    </source>
</reference>
<dbReference type="Proteomes" id="UP000199312">
    <property type="component" value="Unassembled WGS sequence"/>
</dbReference>
<dbReference type="STRING" id="593133.SAMN04488006_0453"/>
<name>A0A1I6NRN5_9FLAO</name>
<organism evidence="1 2">
    <name type="scientific">Lutibacter maritimus</name>
    <dbReference type="NCBI Taxonomy" id="593133"/>
    <lineage>
        <taxon>Bacteria</taxon>
        <taxon>Pseudomonadati</taxon>
        <taxon>Bacteroidota</taxon>
        <taxon>Flavobacteriia</taxon>
        <taxon>Flavobacteriales</taxon>
        <taxon>Flavobacteriaceae</taxon>
        <taxon>Lutibacter</taxon>
    </lineage>
</organism>
<evidence type="ECO:0000313" key="1">
    <source>
        <dbReference type="EMBL" id="SFS30569.1"/>
    </source>
</evidence>
<accession>A0A1I6NRN5</accession>
<dbReference type="RefSeq" id="WP_090222116.1">
    <property type="nucleotide sequence ID" value="NZ_FOZP01000001.1"/>
</dbReference>
<protein>
    <submittedName>
        <fullName evidence="1">Uncharacterized protein</fullName>
    </submittedName>
</protein>